<proteinExistence type="predicted"/>
<dbReference type="Proteomes" id="UP001232063">
    <property type="component" value="Unassembled WGS sequence"/>
</dbReference>
<accession>A0AAE3R178</accession>
<organism evidence="2 3">
    <name type="scientific">Xanthocytophaga agilis</name>
    <dbReference type="NCBI Taxonomy" id="3048010"/>
    <lineage>
        <taxon>Bacteria</taxon>
        <taxon>Pseudomonadati</taxon>
        <taxon>Bacteroidota</taxon>
        <taxon>Cytophagia</taxon>
        <taxon>Cytophagales</taxon>
        <taxon>Rhodocytophagaceae</taxon>
        <taxon>Xanthocytophaga</taxon>
    </lineage>
</organism>
<evidence type="ECO:0000256" key="1">
    <source>
        <dbReference type="SAM" id="Phobius"/>
    </source>
</evidence>
<dbReference type="RefSeq" id="WP_314510737.1">
    <property type="nucleotide sequence ID" value="NZ_JASJOU010000003.1"/>
</dbReference>
<dbReference type="EMBL" id="JASJOU010000003">
    <property type="protein sequence ID" value="MDJ1501245.1"/>
    <property type="molecule type" value="Genomic_DNA"/>
</dbReference>
<keyword evidence="1" id="KW-0472">Membrane</keyword>
<protein>
    <submittedName>
        <fullName evidence="2">Uncharacterized protein</fullName>
    </submittedName>
</protein>
<sequence length="229" mass="25769">MLQSSSGELYYSTSCSKVKVKRKYFYFSFVALSIFLSFCGCGSDILTAKEYKVYLSNPSNGLVQSHAIGDKLKMSVHYMPAAYLAYGDIQKSGLAFTPALLDSTLKSYAGHTTFYLTIESLSEKVDLQKFLQKDVSITLSDALNQLDMQLPEDITLQVDKQSYTPSLCIRESAPGLNHKITFVTVFPVNLTSTQAEKCILNWKDRFFQQSEFAFIFTVSDLKVTPQIRE</sequence>
<evidence type="ECO:0000313" key="2">
    <source>
        <dbReference type="EMBL" id="MDJ1501245.1"/>
    </source>
</evidence>
<keyword evidence="3" id="KW-1185">Reference proteome</keyword>
<keyword evidence="1" id="KW-1133">Transmembrane helix</keyword>
<feature type="transmembrane region" description="Helical" evidence="1">
    <location>
        <begin position="24"/>
        <end position="46"/>
    </location>
</feature>
<reference evidence="2" key="1">
    <citation type="submission" date="2023-05" db="EMBL/GenBank/DDBJ databases">
        <authorList>
            <person name="Zhang X."/>
        </authorList>
    </citation>
    <scope>NUCLEOTIDE SEQUENCE</scope>
    <source>
        <strain evidence="2">BD1B2-1</strain>
    </source>
</reference>
<name>A0AAE3R178_9BACT</name>
<gene>
    <name evidence="2" type="ORF">QNI22_11330</name>
</gene>
<keyword evidence="1" id="KW-0812">Transmembrane</keyword>
<comment type="caution">
    <text evidence="2">The sequence shown here is derived from an EMBL/GenBank/DDBJ whole genome shotgun (WGS) entry which is preliminary data.</text>
</comment>
<dbReference type="AlphaFoldDB" id="A0AAE3R178"/>
<evidence type="ECO:0000313" key="3">
    <source>
        <dbReference type="Proteomes" id="UP001232063"/>
    </source>
</evidence>